<reference evidence="1" key="1">
    <citation type="journal article" date="2021" name="PeerJ">
        <title>Extensive microbial diversity within the chicken gut microbiome revealed by metagenomics and culture.</title>
        <authorList>
            <person name="Gilroy R."/>
            <person name="Ravi A."/>
            <person name="Getino M."/>
            <person name="Pursley I."/>
            <person name="Horton D.L."/>
            <person name="Alikhan N.F."/>
            <person name="Baker D."/>
            <person name="Gharbi K."/>
            <person name="Hall N."/>
            <person name="Watson M."/>
            <person name="Adriaenssens E.M."/>
            <person name="Foster-Nyarko E."/>
            <person name="Jarju S."/>
            <person name="Secka A."/>
            <person name="Antonio M."/>
            <person name="Oren A."/>
            <person name="Chaudhuri R.R."/>
            <person name="La Ragione R."/>
            <person name="Hildebrand F."/>
            <person name="Pallen M.J."/>
        </authorList>
    </citation>
    <scope>NUCLEOTIDE SEQUENCE</scope>
    <source>
        <strain evidence="1">ChiGjej1B1-98</strain>
    </source>
</reference>
<dbReference type="Proteomes" id="UP000824005">
    <property type="component" value="Unassembled WGS sequence"/>
</dbReference>
<comment type="caution">
    <text evidence="1">The sequence shown here is derived from an EMBL/GenBank/DDBJ whole genome shotgun (WGS) entry which is preliminary data.</text>
</comment>
<reference evidence="1" key="2">
    <citation type="submission" date="2021-04" db="EMBL/GenBank/DDBJ databases">
        <authorList>
            <person name="Gilroy R."/>
        </authorList>
    </citation>
    <scope>NUCLEOTIDE SEQUENCE</scope>
    <source>
        <strain evidence="1">ChiGjej1B1-98</strain>
    </source>
</reference>
<dbReference type="AlphaFoldDB" id="A0A9D2CB53"/>
<evidence type="ECO:0000313" key="2">
    <source>
        <dbReference type="Proteomes" id="UP000824005"/>
    </source>
</evidence>
<evidence type="ECO:0000313" key="1">
    <source>
        <dbReference type="EMBL" id="HIY67488.1"/>
    </source>
</evidence>
<organism evidence="1 2">
    <name type="scientific">Candidatus Agrococcus pullicola</name>
    <dbReference type="NCBI Taxonomy" id="2838429"/>
    <lineage>
        <taxon>Bacteria</taxon>
        <taxon>Bacillati</taxon>
        <taxon>Actinomycetota</taxon>
        <taxon>Actinomycetes</taxon>
        <taxon>Micrococcales</taxon>
        <taxon>Microbacteriaceae</taxon>
        <taxon>Agrococcus</taxon>
    </lineage>
</organism>
<protein>
    <submittedName>
        <fullName evidence="1">SatD family protein</fullName>
    </submittedName>
</protein>
<accession>A0A9D2CB53</accession>
<dbReference type="EMBL" id="DXDC01000444">
    <property type="protein sequence ID" value="HIY67488.1"/>
    <property type="molecule type" value="Genomic_DNA"/>
</dbReference>
<sequence>MRELSDTYEADLLLPIAHYAGDELQFVSESATAVTAISLEMSDDAWYVGIGVGAGTLGETAADSHGAAFEFAREAVIAAKPLPWGIAVRADDEELGADAEAGLALLQGIRSKRTSSGRDIAELVEELGSVTAAAQELGISVSAASKRARIALLRHEALGFPLAARLLAFANGSEVRETLKT</sequence>
<name>A0A9D2CB53_9MICO</name>
<proteinExistence type="predicted"/>
<gene>
    <name evidence="1" type="ORF">H9830_14585</name>
</gene>